<keyword evidence="6 8" id="KW-0472">Membrane</keyword>
<comment type="function">
    <text evidence="8">Involved in the maturation of specific proteins in the endoplasmic reticulum.</text>
</comment>
<keyword evidence="7" id="KW-0325">Glycoprotein</keyword>
<dbReference type="InterPro" id="IPR057434">
    <property type="entry name" value="LMF1/2_N"/>
</dbReference>
<accession>A0A834MT03</accession>
<evidence type="ECO:0000313" key="11">
    <source>
        <dbReference type="EMBL" id="KAF7381873.1"/>
    </source>
</evidence>
<evidence type="ECO:0000256" key="2">
    <source>
        <dbReference type="ARBA" id="ARBA00005512"/>
    </source>
</evidence>
<dbReference type="AlphaFoldDB" id="A0A834MT03"/>
<organism evidence="11 12">
    <name type="scientific">Vespula germanica</name>
    <name type="common">German yellow jacket</name>
    <name type="synonym">Paravespula germanica</name>
    <dbReference type="NCBI Taxonomy" id="30212"/>
    <lineage>
        <taxon>Eukaryota</taxon>
        <taxon>Metazoa</taxon>
        <taxon>Ecdysozoa</taxon>
        <taxon>Arthropoda</taxon>
        <taxon>Hexapoda</taxon>
        <taxon>Insecta</taxon>
        <taxon>Pterygota</taxon>
        <taxon>Neoptera</taxon>
        <taxon>Endopterygota</taxon>
        <taxon>Hymenoptera</taxon>
        <taxon>Apocrita</taxon>
        <taxon>Aculeata</taxon>
        <taxon>Vespoidea</taxon>
        <taxon>Vespidae</taxon>
        <taxon>Vespinae</taxon>
        <taxon>Vespula</taxon>
    </lineage>
</organism>
<feature type="transmembrane region" description="Helical" evidence="8">
    <location>
        <begin position="248"/>
        <end position="279"/>
    </location>
</feature>
<comment type="caution">
    <text evidence="11">The sequence shown here is derived from an EMBL/GenBank/DDBJ whole genome shotgun (WGS) entry which is preliminary data.</text>
</comment>
<keyword evidence="5 8" id="KW-1133">Transmembrane helix</keyword>
<feature type="transmembrane region" description="Helical" evidence="8">
    <location>
        <begin position="129"/>
        <end position="146"/>
    </location>
</feature>
<evidence type="ECO:0000256" key="1">
    <source>
        <dbReference type="ARBA" id="ARBA00004477"/>
    </source>
</evidence>
<evidence type="ECO:0000256" key="6">
    <source>
        <dbReference type="ARBA" id="ARBA00023136"/>
    </source>
</evidence>
<feature type="transmembrane region" description="Helical" evidence="8">
    <location>
        <begin position="12"/>
        <end position="30"/>
    </location>
</feature>
<dbReference type="Proteomes" id="UP000617340">
    <property type="component" value="Unassembled WGS sequence"/>
</dbReference>
<sequence length="637" mass="73822">MLPVRYTRNLFLRGICIIYLSAFLSFYVQIPGLYGNNGILPARTQLNFESHASLNEKFSQKPTLIWFAPYLGLNVEYMLDLLSLFGITLAFLGFVSQKYCISPVFITLWLLYYSLYQIGQIFMKFQWDSLLLETGFLCIFIAPLLYSRNNKRSTPSDTVTFWTVRWLLFRLIFSTGAGKLISQCPSWWKLNALNTYFESQCIPTALAWYAHHLPVWILRFTTVLTNVIEIVIPFLFFFPNRLVRVTAFYLQVFLQVFIIVTGNYNFYNFLIICLCISLLDDRIFNGKKYKNNNVIDKNSVLLCIMIYASILYGMCVYYDVHITNNWTIETEIAFTQKQFNNALSYVIPISIYIGIASLGYIIINTMKDLVIISKGTQSKAIVNLVTILYTAAVCLIFTLSIVPYVTLNPPYNLSIPSQIQKLYTNVEHLHLVNSYGSYRPMKDISGRPEIIIEGSNTIDGSWKEYEFLYKPGNVNNVLPFVAPHQPRLDWQMCFAASSTYHQNPWLMSLAYRLLNGQPEALALINTVENPFNIKPPKYIKASLYHYYYIPWNDTQSNAQAWWTREKVEEYMPIFARDHVPLIEYLSKKKLIQEKTTLKITNERLKSILDAIRRLVSKVEASLFLWGVHTAGWGIMLL</sequence>
<dbReference type="PANTHER" id="PTHR14463:SF5">
    <property type="entry name" value="LIPASE MATURATION FACTOR 2"/>
    <property type="match status" value="1"/>
</dbReference>
<dbReference type="GO" id="GO:0005789">
    <property type="term" value="C:endoplasmic reticulum membrane"/>
    <property type="evidence" value="ECO:0007669"/>
    <property type="project" value="UniProtKB-SubCell"/>
</dbReference>
<feature type="transmembrane region" description="Helical" evidence="8">
    <location>
        <begin position="77"/>
        <end position="95"/>
    </location>
</feature>
<feature type="transmembrane region" description="Helical" evidence="8">
    <location>
        <begin position="384"/>
        <end position="405"/>
    </location>
</feature>
<name>A0A834MT03_VESGE</name>
<feature type="transmembrane region" description="Helical" evidence="8">
    <location>
        <begin position="342"/>
        <end position="363"/>
    </location>
</feature>
<evidence type="ECO:0000259" key="10">
    <source>
        <dbReference type="Pfam" id="PF25179"/>
    </source>
</evidence>
<keyword evidence="4 8" id="KW-0256">Endoplasmic reticulum</keyword>
<feature type="domain" description="Lipase maturation factor 1/2 C-terminal" evidence="10">
    <location>
        <begin position="431"/>
        <end position="572"/>
    </location>
</feature>
<evidence type="ECO:0000256" key="8">
    <source>
        <dbReference type="RuleBase" id="RU361229"/>
    </source>
</evidence>
<protein>
    <recommendedName>
        <fullName evidence="8">Lipase maturation factor</fullName>
    </recommendedName>
</protein>
<feature type="transmembrane region" description="Helical" evidence="8">
    <location>
        <begin position="300"/>
        <end position="322"/>
    </location>
</feature>
<dbReference type="InterPro" id="IPR009613">
    <property type="entry name" value="LMF"/>
</dbReference>
<feature type="transmembrane region" description="Helical" evidence="8">
    <location>
        <begin position="216"/>
        <end position="236"/>
    </location>
</feature>
<gene>
    <name evidence="11" type="ORF">HZH68_015746</name>
</gene>
<evidence type="ECO:0000256" key="4">
    <source>
        <dbReference type="ARBA" id="ARBA00022824"/>
    </source>
</evidence>
<reference evidence="11" key="1">
    <citation type="journal article" date="2020" name="G3 (Bethesda)">
        <title>High-Quality Assemblies for Three Invasive Social Wasps from the &lt;i&gt;Vespula&lt;/i&gt; Genus.</title>
        <authorList>
            <person name="Harrop T.W.R."/>
            <person name="Guhlin J."/>
            <person name="McLaughlin G.M."/>
            <person name="Permina E."/>
            <person name="Stockwell P."/>
            <person name="Gilligan J."/>
            <person name="Le Lec M.F."/>
            <person name="Gruber M.A.M."/>
            <person name="Quinn O."/>
            <person name="Lovegrove M."/>
            <person name="Duncan E.J."/>
            <person name="Remnant E.J."/>
            <person name="Van Eeckhoven J."/>
            <person name="Graham B."/>
            <person name="Knapp R.A."/>
            <person name="Langford K.W."/>
            <person name="Kronenberg Z."/>
            <person name="Press M.O."/>
            <person name="Eacker S.M."/>
            <person name="Wilson-Rankin E.E."/>
            <person name="Purcell J."/>
            <person name="Lester P.J."/>
            <person name="Dearden P.K."/>
        </authorList>
    </citation>
    <scope>NUCLEOTIDE SEQUENCE</scope>
    <source>
        <strain evidence="11">Linc-1</strain>
    </source>
</reference>
<evidence type="ECO:0000313" key="12">
    <source>
        <dbReference type="Proteomes" id="UP000617340"/>
    </source>
</evidence>
<evidence type="ECO:0000259" key="9">
    <source>
        <dbReference type="Pfam" id="PF06762"/>
    </source>
</evidence>
<feature type="transmembrane region" description="Helical" evidence="8">
    <location>
        <begin position="104"/>
        <end position="123"/>
    </location>
</feature>
<dbReference type="Pfam" id="PF25179">
    <property type="entry name" value="LMF1_C"/>
    <property type="match status" value="1"/>
</dbReference>
<dbReference type="PANTHER" id="PTHR14463">
    <property type="entry name" value="LIPASE MATURATION FACTOR"/>
    <property type="match status" value="1"/>
</dbReference>
<feature type="domain" description="Lipase maturation factor 1/2 N-terminal" evidence="9">
    <location>
        <begin position="123"/>
        <end position="285"/>
    </location>
</feature>
<comment type="similarity">
    <text evidence="2 8">Belongs to the lipase maturation factor family.</text>
</comment>
<dbReference type="Pfam" id="PF06762">
    <property type="entry name" value="LMF1"/>
    <property type="match status" value="1"/>
</dbReference>
<proteinExistence type="inferred from homology"/>
<evidence type="ECO:0000256" key="7">
    <source>
        <dbReference type="ARBA" id="ARBA00023180"/>
    </source>
</evidence>
<keyword evidence="12" id="KW-1185">Reference proteome</keyword>
<evidence type="ECO:0000256" key="3">
    <source>
        <dbReference type="ARBA" id="ARBA00022692"/>
    </source>
</evidence>
<dbReference type="GO" id="GO:0051604">
    <property type="term" value="P:protein maturation"/>
    <property type="evidence" value="ECO:0007669"/>
    <property type="project" value="InterPro"/>
</dbReference>
<dbReference type="InterPro" id="IPR057433">
    <property type="entry name" value="LMF1/2_C"/>
</dbReference>
<keyword evidence="3 8" id="KW-0812">Transmembrane</keyword>
<dbReference type="EMBL" id="JACSDZ010000021">
    <property type="protein sequence ID" value="KAF7381873.1"/>
    <property type="molecule type" value="Genomic_DNA"/>
</dbReference>
<evidence type="ECO:0000256" key="5">
    <source>
        <dbReference type="ARBA" id="ARBA00022989"/>
    </source>
</evidence>
<comment type="subcellular location">
    <subcellularLocation>
        <location evidence="1 8">Endoplasmic reticulum membrane</location>
        <topology evidence="1 8">Multi-pass membrane protein</topology>
    </subcellularLocation>
</comment>